<dbReference type="EMBL" id="CAEZWE010000001">
    <property type="protein sequence ID" value="CAB4640532.1"/>
    <property type="molecule type" value="Genomic_DNA"/>
</dbReference>
<dbReference type="FunFam" id="1.20.1270.50:FF:000004">
    <property type="entry name" value="alpha-mannosidase 2C1 isoform X1"/>
    <property type="match status" value="1"/>
</dbReference>
<reference evidence="6" key="1">
    <citation type="submission" date="2020-05" db="EMBL/GenBank/DDBJ databases">
        <authorList>
            <person name="Chiriac C."/>
            <person name="Salcher M."/>
            <person name="Ghai R."/>
            <person name="Kavagutti S V."/>
        </authorList>
    </citation>
    <scope>NUCLEOTIDE SEQUENCE</scope>
</reference>
<dbReference type="GO" id="GO:0009313">
    <property type="term" value="P:oligosaccharide catabolic process"/>
    <property type="evidence" value="ECO:0007669"/>
    <property type="project" value="TreeGrafter"/>
</dbReference>
<dbReference type="Pfam" id="PF17677">
    <property type="entry name" value="Glyco_hydro38C2"/>
    <property type="match status" value="1"/>
</dbReference>
<dbReference type="GO" id="GO:0006013">
    <property type="term" value="P:mannose metabolic process"/>
    <property type="evidence" value="ECO:0007669"/>
    <property type="project" value="InterPro"/>
</dbReference>
<dbReference type="PANTHER" id="PTHR46017">
    <property type="entry name" value="ALPHA-MANNOSIDASE 2C1"/>
    <property type="match status" value="1"/>
</dbReference>
<dbReference type="FunFam" id="3.20.110.10:FF:000002">
    <property type="entry name" value="alpha-mannosidase 2C1 isoform X1"/>
    <property type="match status" value="1"/>
</dbReference>
<dbReference type="AlphaFoldDB" id="A0A6J6JTR7"/>
<accession>A0A6J6JTR7</accession>
<evidence type="ECO:0000256" key="4">
    <source>
        <dbReference type="ARBA" id="ARBA00023295"/>
    </source>
</evidence>
<evidence type="ECO:0000256" key="3">
    <source>
        <dbReference type="ARBA" id="ARBA00022801"/>
    </source>
</evidence>
<dbReference type="Gene3D" id="2.70.98.30">
    <property type="entry name" value="Golgi alpha-mannosidase II, domain 4"/>
    <property type="match status" value="1"/>
</dbReference>
<dbReference type="InterPro" id="IPR000602">
    <property type="entry name" value="Glyco_hydro_38_N"/>
</dbReference>
<dbReference type="PANTHER" id="PTHR46017:SF1">
    <property type="entry name" value="ALPHA-MANNOSIDASE 2C1"/>
    <property type="match status" value="1"/>
</dbReference>
<comment type="similarity">
    <text evidence="1">Belongs to the glycosyl hydrolase 38 family.</text>
</comment>
<keyword evidence="2" id="KW-0479">Metal-binding</keyword>
<dbReference type="Pfam" id="PF09261">
    <property type="entry name" value="Alpha-mann_mid"/>
    <property type="match status" value="1"/>
</dbReference>
<dbReference type="SUPFAM" id="SSF88688">
    <property type="entry name" value="Families 57/38 glycoside transferase middle domain"/>
    <property type="match status" value="1"/>
</dbReference>
<evidence type="ECO:0000256" key="1">
    <source>
        <dbReference type="ARBA" id="ARBA00009792"/>
    </source>
</evidence>
<dbReference type="InterPro" id="IPR015341">
    <property type="entry name" value="Glyco_hydro_38_cen"/>
</dbReference>
<dbReference type="InterPro" id="IPR027291">
    <property type="entry name" value="Glyco_hydro_38_N_sf"/>
</dbReference>
<dbReference type="GO" id="GO:0046872">
    <property type="term" value="F:metal ion binding"/>
    <property type="evidence" value="ECO:0007669"/>
    <property type="project" value="UniProtKB-KW"/>
</dbReference>
<sequence>MAHRVTAPAMQRAQRLLDQRITPHIFGNGLNFDVMATEEFFTSPDFREAISSPVKKFSLGTKWGRPWHTRWFHLTATVPAELAGKPLVAHLDVGFIGGGDGFQVEAMAWRDGARVQAVQPDRRIVHLGTPHKGDVIELWIEAAATPIIAGHEHGFGPTLFGDPATAPTNPLYTFRTARLCVFRADVQEMAIALHTTINLCLDLETHSPARARIFSALEKCDQALNTNDFFATLPHARKELDAVLGMGNGPSAHRIAATGHAHLDTAWLWPIRETRRKVVRTFANALSLLKANPDYVFCHSQAQHYAWVAQDAPEVFEEVKRFVALGRWEIVGGMWVETDLNLPSGESLLRQLVQGQRSFQDWFNTTCRGAFLPDDFGYPAGLPQIVAHAGCEWFFTQKLSWNETNRMPHHSFWWEGLDGSKVFAHFSPIDTYNALLLPSQLRFAERNYRDHAGSSHSLVLYGHGDGGGGPTQTMIERGRLAHDLDQVPRVTFSKVDQFFTQLMDEYQDDAPVWNGEMYFEKHRGTYSTQIGTKQGNRWSERLLHELELWSATVGFRPATIDELWQRVLTQQFHDIIPGSSIAWVHQDAEAEFAAVAEEIEVILARLIPVEQGPTHVLNPAPVAIQQVIDVDGVPAWVNVAPFSTAATEDVLPEWFGEIVHVREDKNEWHINNGHLYVSISHDGTITSLSNGARNVLPEGQFPTFTLRNDRPAEYDAWDIDMADANAPATMTLHNGVAALVEHSPMRAIVECSYATEASQFTVRYTISAGSPRLDISLDANWQENEQRLQWCLPTDVHAREAVFGTQFGHVRRPRHANTSWDLAQFEVCGHRYAAVHEPRFGVALLADGPRGYDVRDNQIRLTVLRAPRFPDPFADRGRQKIEWSVLLTDGDPIVHGIELEASRIAHPLRIVDGVPQVTPFHVDVDIDGVMISALKPADNDNGDIIIRLWETTGGRANGALTVPGFAVVSDCDALEVPCGDAWRTTDGAIQLTLEAFQIRTLRLSK</sequence>
<dbReference type="SUPFAM" id="SSF74650">
    <property type="entry name" value="Galactose mutarotase-like"/>
    <property type="match status" value="1"/>
</dbReference>
<protein>
    <submittedName>
        <fullName evidence="6">Unannotated protein</fullName>
    </submittedName>
</protein>
<dbReference type="SMART" id="SM00872">
    <property type="entry name" value="Alpha-mann_mid"/>
    <property type="match status" value="1"/>
</dbReference>
<evidence type="ECO:0000313" key="6">
    <source>
        <dbReference type="EMBL" id="CAB4640532.1"/>
    </source>
</evidence>
<dbReference type="CDD" id="cd10789">
    <property type="entry name" value="GH38N_AMII_ER_cytosolic"/>
    <property type="match status" value="1"/>
</dbReference>
<keyword evidence="4" id="KW-0326">Glycosidase</keyword>
<dbReference type="Gene3D" id="1.20.1270.50">
    <property type="entry name" value="Glycoside hydrolase family 38, central domain"/>
    <property type="match status" value="1"/>
</dbReference>
<dbReference type="Gene3D" id="3.20.110.10">
    <property type="entry name" value="Glycoside hydrolase 38, N terminal domain"/>
    <property type="match status" value="1"/>
</dbReference>
<dbReference type="Pfam" id="PF07748">
    <property type="entry name" value="Glyco_hydro_38C"/>
    <property type="match status" value="1"/>
</dbReference>
<evidence type="ECO:0000256" key="2">
    <source>
        <dbReference type="ARBA" id="ARBA00022723"/>
    </source>
</evidence>
<dbReference type="GO" id="GO:0030246">
    <property type="term" value="F:carbohydrate binding"/>
    <property type="evidence" value="ECO:0007669"/>
    <property type="project" value="InterPro"/>
</dbReference>
<gene>
    <name evidence="6" type="ORF">UFOPK2169_00026</name>
</gene>
<dbReference type="SUPFAM" id="SSF88713">
    <property type="entry name" value="Glycoside hydrolase/deacetylase"/>
    <property type="match status" value="1"/>
</dbReference>
<dbReference type="InterPro" id="IPR028995">
    <property type="entry name" value="Glyco_hydro_57/38_cen_sf"/>
</dbReference>
<feature type="domain" description="Glycoside hydrolase family 38 central" evidence="5">
    <location>
        <begin position="520"/>
        <end position="592"/>
    </location>
</feature>
<dbReference type="Pfam" id="PF01074">
    <property type="entry name" value="Glyco_hydro_38N"/>
    <property type="match status" value="1"/>
</dbReference>
<dbReference type="InterPro" id="IPR041147">
    <property type="entry name" value="GH38_C"/>
</dbReference>
<keyword evidence="3" id="KW-0378">Hydrolase</keyword>
<evidence type="ECO:0000259" key="5">
    <source>
        <dbReference type="SMART" id="SM00872"/>
    </source>
</evidence>
<dbReference type="InterPro" id="IPR054723">
    <property type="entry name" value="Ams1-like_N"/>
</dbReference>
<proteinExistence type="inferred from homology"/>
<dbReference type="InterPro" id="IPR011682">
    <property type="entry name" value="Glyco_hydro_38_C"/>
</dbReference>
<organism evidence="6">
    <name type="scientific">freshwater metagenome</name>
    <dbReference type="NCBI Taxonomy" id="449393"/>
    <lineage>
        <taxon>unclassified sequences</taxon>
        <taxon>metagenomes</taxon>
        <taxon>ecological metagenomes</taxon>
    </lineage>
</organism>
<dbReference type="InterPro" id="IPR011330">
    <property type="entry name" value="Glyco_hydro/deAcase_b/a-brl"/>
</dbReference>
<dbReference type="InterPro" id="IPR011013">
    <property type="entry name" value="Gal_mutarotase_sf_dom"/>
</dbReference>
<dbReference type="Pfam" id="PF22907">
    <property type="entry name" value="Ams1-like_1st"/>
    <property type="match status" value="1"/>
</dbReference>
<dbReference type="InterPro" id="IPR037094">
    <property type="entry name" value="Glyco_hydro_38_cen_sf"/>
</dbReference>
<dbReference type="GO" id="GO:0004559">
    <property type="term" value="F:alpha-mannosidase activity"/>
    <property type="evidence" value="ECO:0007669"/>
    <property type="project" value="InterPro"/>
</dbReference>
<name>A0A6J6JTR7_9ZZZZ</name>